<proteinExistence type="predicted"/>
<protein>
    <submittedName>
        <fullName evidence="1">Uncharacterized protein</fullName>
    </submittedName>
</protein>
<name>A0A2P5BHL4_PARAD</name>
<evidence type="ECO:0000313" key="2">
    <source>
        <dbReference type="Proteomes" id="UP000237105"/>
    </source>
</evidence>
<sequence>MWRLKSEPQQSRGPMVAFRRTPGIQSFEESVLIGSSGSLRREEREIVWSWSIVDGD</sequence>
<reference evidence="2" key="1">
    <citation type="submission" date="2016-06" db="EMBL/GenBank/DDBJ databases">
        <title>Parallel loss of symbiosis genes in relatives of nitrogen-fixing non-legume Parasponia.</title>
        <authorList>
            <person name="Van Velzen R."/>
            <person name="Holmer R."/>
            <person name="Bu F."/>
            <person name="Rutten L."/>
            <person name="Van Zeijl A."/>
            <person name="Liu W."/>
            <person name="Santuari L."/>
            <person name="Cao Q."/>
            <person name="Sharma T."/>
            <person name="Shen D."/>
            <person name="Roswanjaya Y."/>
            <person name="Wardhani T."/>
            <person name="Kalhor M.S."/>
            <person name="Jansen J."/>
            <person name="Van den Hoogen J."/>
            <person name="Gungor B."/>
            <person name="Hartog M."/>
            <person name="Hontelez J."/>
            <person name="Verver J."/>
            <person name="Yang W.-C."/>
            <person name="Schijlen E."/>
            <person name="Repin R."/>
            <person name="Schilthuizen M."/>
            <person name="Schranz E."/>
            <person name="Heidstra R."/>
            <person name="Miyata K."/>
            <person name="Fedorova E."/>
            <person name="Kohlen W."/>
            <person name="Bisseling T."/>
            <person name="Smit S."/>
            <person name="Geurts R."/>
        </authorList>
    </citation>
    <scope>NUCLEOTIDE SEQUENCE [LARGE SCALE GENOMIC DNA]</scope>
    <source>
        <strain evidence="2">cv. WU1-14</strain>
    </source>
</reference>
<dbReference type="AlphaFoldDB" id="A0A2P5BHL4"/>
<comment type="caution">
    <text evidence="1">The sequence shown here is derived from an EMBL/GenBank/DDBJ whole genome shotgun (WGS) entry which is preliminary data.</text>
</comment>
<dbReference type="Proteomes" id="UP000237105">
    <property type="component" value="Unassembled WGS sequence"/>
</dbReference>
<organism evidence="1 2">
    <name type="scientific">Parasponia andersonii</name>
    <name type="common">Sponia andersonii</name>
    <dbReference type="NCBI Taxonomy" id="3476"/>
    <lineage>
        <taxon>Eukaryota</taxon>
        <taxon>Viridiplantae</taxon>
        <taxon>Streptophyta</taxon>
        <taxon>Embryophyta</taxon>
        <taxon>Tracheophyta</taxon>
        <taxon>Spermatophyta</taxon>
        <taxon>Magnoliopsida</taxon>
        <taxon>eudicotyledons</taxon>
        <taxon>Gunneridae</taxon>
        <taxon>Pentapetalae</taxon>
        <taxon>rosids</taxon>
        <taxon>fabids</taxon>
        <taxon>Rosales</taxon>
        <taxon>Cannabaceae</taxon>
        <taxon>Parasponia</taxon>
    </lineage>
</organism>
<dbReference type="OrthoDB" id="10306501at2759"/>
<keyword evidence="2" id="KW-1185">Reference proteome</keyword>
<dbReference type="EMBL" id="JXTB01000279">
    <property type="protein sequence ID" value="PON48284.1"/>
    <property type="molecule type" value="Genomic_DNA"/>
</dbReference>
<gene>
    <name evidence="1" type="ORF">PanWU01x14_238130</name>
</gene>
<accession>A0A2P5BHL4</accession>
<evidence type="ECO:0000313" key="1">
    <source>
        <dbReference type="EMBL" id="PON48284.1"/>
    </source>
</evidence>